<protein>
    <submittedName>
        <fullName evidence="1">Uncharacterized protein</fullName>
    </submittedName>
</protein>
<evidence type="ECO:0000313" key="1">
    <source>
        <dbReference type="EMBL" id="GMI22230.1"/>
    </source>
</evidence>
<reference evidence="1 2" key="1">
    <citation type="journal article" date="2023" name="Commun. Biol.">
        <title>Genome analysis of Parmales, the sister group of diatoms, reveals the evolutionary specialization of diatoms from phago-mixotrophs to photoautotrophs.</title>
        <authorList>
            <person name="Ban H."/>
            <person name="Sato S."/>
            <person name="Yoshikawa S."/>
            <person name="Yamada K."/>
            <person name="Nakamura Y."/>
            <person name="Ichinomiya M."/>
            <person name="Sato N."/>
            <person name="Blanc-Mathieu R."/>
            <person name="Endo H."/>
            <person name="Kuwata A."/>
            <person name="Ogata H."/>
        </authorList>
    </citation>
    <scope>NUCLEOTIDE SEQUENCE [LARGE SCALE GENOMIC DNA]</scope>
</reference>
<comment type="caution">
    <text evidence="1">The sequence shown here is derived from an EMBL/GenBank/DDBJ whole genome shotgun (WGS) entry which is preliminary data.</text>
</comment>
<name>A0ABQ6M9X0_9STRA</name>
<organism evidence="1 2">
    <name type="scientific">Tetraparma gracilis</name>
    <dbReference type="NCBI Taxonomy" id="2962635"/>
    <lineage>
        <taxon>Eukaryota</taxon>
        <taxon>Sar</taxon>
        <taxon>Stramenopiles</taxon>
        <taxon>Ochrophyta</taxon>
        <taxon>Bolidophyceae</taxon>
        <taxon>Parmales</taxon>
        <taxon>Triparmaceae</taxon>
        <taxon>Tetraparma</taxon>
    </lineage>
</organism>
<evidence type="ECO:0000313" key="2">
    <source>
        <dbReference type="Proteomes" id="UP001165060"/>
    </source>
</evidence>
<proteinExistence type="predicted"/>
<gene>
    <name evidence="1" type="ORF">TeGR_g14940</name>
</gene>
<dbReference type="Proteomes" id="UP001165060">
    <property type="component" value="Unassembled WGS sequence"/>
</dbReference>
<keyword evidence="2" id="KW-1185">Reference proteome</keyword>
<sequence length="466" mass="48747">MSSWSKSSLIASHLCDDKTISVTDTGLSLTCSEFLGAYPNYSCGETFCPTCSLPNTCDRHCGFCTSPVPPPAPPPDPADPCPPGSFRDCSGRCLLPAHCAYSSLSYLGPSSCSLHLSDGICDDGAGYVTDAGVALDLDCPELGCDGGDCENPLCSPAPPEAACRDLGYEFFEGGRLHPRTCAEALAGGMSCGADFCDECELAGGCDRSCGLCGAAREAERSPPSPPSPPDSAPPSPYCVVLTTTIAPSQAMSNTKRWSPALRRREYERSLRHWVDILLAASSLLPPPPLLSVVVVESSGANLASLRALIPASLESRVDFVSFHANRTAPELGKGHAELAAISTAIDAAPSFREGRYAVLDLPAILAKFAADPPLLLLQSSEPLWSLGAAAGGTVRSEVVGFRKDMAEFLFEGQDEARSAPMEAVLKARAETVAEMGGRVELLPALEIGGGREGKVLDGSGRAVEYL</sequence>
<accession>A0ABQ6M9X0</accession>
<dbReference type="EMBL" id="BRYB01000077">
    <property type="protein sequence ID" value="GMI22230.1"/>
    <property type="molecule type" value="Genomic_DNA"/>
</dbReference>